<dbReference type="AlphaFoldDB" id="A0A6J4VIY1"/>
<evidence type="ECO:0000313" key="1">
    <source>
        <dbReference type="EMBL" id="CAA9577634.1"/>
    </source>
</evidence>
<protein>
    <submittedName>
        <fullName evidence="1">Uncharacterized protein</fullName>
    </submittedName>
</protein>
<accession>A0A6J4VIY1</accession>
<dbReference type="EMBL" id="CADCWP010000209">
    <property type="protein sequence ID" value="CAA9577634.1"/>
    <property type="molecule type" value="Genomic_DNA"/>
</dbReference>
<proteinExistence type="predicted"/>
<reference evidence="1" key="1">
    <citation type="submission" date="2020-02" db="EMBL/GenBank/DDBJ databases">
        <authorList>
            <person name="Meier V. D."/>
        </authorList>
    </citation>
    <scope>NUCLEOTIDE SEQUENCE</scope>
    <source>
        <strain evidence="1">AVDCRST_MAG86</strain>
    </source>
</reference>
<organism evidence="1">
    <name type="scientific">uncultured Truepera sp</name>
    <dbReference type="NCBI Taxonomy" id="543023"/>
    <lineage>
        <taxon>Bacteria</taxon>
        <taxon>Thermotogati</taxon>
        <taxon>Deinococcota</taxon>
        <taxon>Deinococci</taxon>
        <taxon>Trueperales</taxon>
        <taxon>Trueperaceae</taxon>
        <taxon>Truepera</taxon>
        <taxon>environmental samples</taxon>
    </lineage>
</organism>
<name>A0A6J4VIY1_9DEIN</name>
<sequence length="38" mass="3937">MLAEQLGSAPVVFPGDHGGFSSDPEAFASCLHEVLSAY</sequence>
<gene>
    <name evidence="1" type="ORF">AVDCRST_MAG86-2368</name>
</gene>